<evidence type="ECO:0000313" key="1">
    <source>
        <dbReference type="EMBL" id="CAG8608682.1"/>
    </source>
</evidence>
<keyword evidence="2" id="KW-1185">Reference proteome</keyword>
<name>A0A9N9CMB2_FUNMO</name>
<dbReference type="Proteomes" id="UP000789375">
    <property type="component" value="Unassembled WGS sequence"/>
</dbReference>
<sequence length="99" mass="11708">MKECPISYDKYYLQLLPTIKDHREPSLMYMEQFHPVESKDNAIIQAKYIIAKFEGFRWAYNMQKVSVLHLSIENCKNLKELEIDSALIMMKLGFQDTSN</sequence>
<evidence type="ECO:0000313" key="2">
    <source>
        <dbReference type="Proteomes" id="UP000789375"/>
    </source>
</evidence>
<reference evidence="1" key="1">
    <citation type="submission" date="2021-06" db="EMBL/GenBank/DDBJ databases">
        <authorList>
            <person name="Kallberg Y."/>
            <person name="Tangrot J."/>
            <person name="Rosling A."/>
        </authorList>
    </citation>
    <scope>NUCLEOTIDE SEQUENCE</scope>
    <source>
        <strain evidence="1">87-6 pot B 2015</strain>
    </source>
</reference>
<gene>
    <name evidence="1" type="ORF">FMOSSE_LOCUS9339</name>
</gene>
<dbReference type="AlphaFoldDB" id="A0A9N9CMB2"/>
<organism evidence="1 2">
    <name type="scientific">Funneliformis mosseae</name>
    <name type="common">Endomycorrhizal fungus</name>
    <name type="synonym">Glomus mosseae</name>
    <dbReference type="NCBI Taxonomy" id="27381"/>
    <lineage>
        <taxon>Eukaryota</taxon>
        <taxon>Fungi</taxon>
        <taxon>Fungi incertae sedis</taxon>
        <taxon>Mucoromycota</taxon>
        <taxon>Glomeromycotina</taxon>
        <taxon>Glomeromycetes</taxon>
        <taxon>Glomerales</taxon>
        <taxon>Glomeraceae</taxon>
        <taxon>Funneliformis</taxon>
    </lineage>
</organism>
<protein>
    <submittedName>
        <fullName evidence="1">3607_t:CDS:1</fullName>
    </submittedName>
</protein>
<dbReference type="EMBL" id="CAJVPP010002700">
    <property type="protein sequence ID" value="CAG8608682.1"/>
    <property type="molecule type" value="Genomic_DNA"/>
</dbReference>
<comment type="caution">
    <text evidence="1">The sequence shown here is derived from an EMBL/GenBank/DDBJ whole genome shotgun (WGS) entry which is preliminary data.</text>
</comment>
<proteinExistence type="predicted"/>
<accession>A0A9N9CMB2</accession>